<comment type="caution">
    <text evidence="1">The sequence shown here is derived from an EMBL/GenBank/DDBJ whole genome shotgun (WGS) entry which is preliminary data.</text>
</comment>
<evidence type="ECO:0000313" key="1">
    <source>
        <dbReference type="EMBL" id="KAF0326597.1"/>
    </source>
</evidence>
<sequence>MTRRTKWAVRGREWLMACIKTSAAATGQNLPTAAVESREPRPMPIHLLYLLRLFISARLPDLHVLKRVHT</sequence>
<dbReference type="Proteomes" id="UP000434172">
    <property type="component" value="Unassembled WGS sequence"/>
</dbReference>
<dbReference type="EMBL" id="WOWK01000029">
    <property type="protein sequence ID" value="KAF0326597.1"/>
    <property type="molecule type" value="Genomic_DNA"/>
</dbReference>
<accession>A0A8H3WLA0</accession>
<keyword evidence="2" id="KW-1185">Reference proteome</keyword>
<organism evidence="1 2">
    <name type="scientific">Colletotrichum asianum</name>
    <dbReference type="NCBI Taxonomy" id="702518"/>
    <lineage>
        <taxon>Eukaryota</taxon>
        <taxon>Fungi</taxon>
        <taxon>Dikarya</taxon>
        <taxon>Ascomycota</taxon>
        <taxon>Pezizomycotina</taxon>
        <taxon>Sordariomycetes</taxon>
        <taxon>Hypocreomycetidae</taxon>
        <taxon>Glomerellales</taxon>
        <taxon>Glomerellaceae</taxon>
        <taxon>Colletotrichum</taxon>
        <taxon>Colletotrichum gloeosporioides species complex</taxon>
    </lineage>
</organism>
<name>A0A8H3WLA0_9PEZI</name>
<reference evidence="1 2" key="1">
    <citation type="submission" date="2019-12" db="EMBL/GenBank/DDBJ databases">
        <title>A genome sequence resource for the geographically widespread anthracnose pathogen Colletotrichum asianum.</title>
        <authorList>
            <person name="Meng Y."/>
        </authorList>
    </citation>
    <scope>NUCLEOTIDE SEQUENCE [LARGE SCALE GENOMIC DNA]</scope>
    <source>
        <strain evidence="1 2">ICMP 18580</strain>
    </source>
</reference>
<proteinExistence type="predicted"/>
<protein>
    <submittedName>
        <fullName evidence="1">Uncharacterized protein</fullName>
    </submittedName>
</protein>
<evidence type="ECO:0000313" key="2">
    <source>
        <dbReference type="Proteomes" id="UP000434172"/>
    </source>
</evidence>
<gene>
    <name evidence="1" type="ORF">GQ607_006215</name>
</gene>
<dbReference type="AlphaFoldDB" id="A0A8H3WLA0"/>